<dbReference type="KEGG" id="trg:TRUGW13939_08905"/>
<accession>A0A7H8R5U2</accession>
<dbReference type="EMBL" id="CP055902">
    <property type="protein sequence ID" value="QKX61749.1"/>
    <property type="molecule type" value="Genomic_DNA"/>
</dbReference>
<dbReference type="OrthoDB" id="417697at2759"/>
<dbReference type="InterPro" id="IPR013217">
    <property type="entry name" value="Methyltransf_12"/>
</dbReference>
<dbReference type="SUPFAM" id="SSF53335">
    <property type="entry name" value="S-adenosyl-L-methionine-dependent methyltransferases"/>
    <property type="match status" value="1"/>
</dbReference>
<dbReference type="Gene3D" id="3.40.50.150">
    <property type="entry name" value="Vaccinia Virus protein VP39"/>
    <property type="match status" value="1"/>
</dbReference>
<dbReference type="GeneID" id="55996389"/>
<evidence type="ECO:0000313" key="3">
    <source>
        <dbReference type="Proteomes" id="UP000509510"/>
    </source>
</evidence>
<dbReference type="RefSeq" id="XP_035347923.1">
    <property type="nucleotide sequence ID" value="XM_035492030.1"/>
</dbReference>
<gene>
    <name evidence="2" type="ORF">TRUGW13939_08905</name>
</gene>
<name>A0A7H8R5U2_TALRU</name>
<evidence type="ECO:0000259" key="1">
    <source>
        <dbReference type="Pfam" id="PF08242"/>
    </source>
</evidence>
<sequence>MSKEDNYPLTRGSISWTRINLLQYVWRDTLGYLIHPEISRQVRDIADIATGTGLWLCEIGNDNSYRNLHGYDISADSFIDANNLPPGVQLRAVDASKPAPEELKGQYDVVHIRLLQSVVHNDDPTWIIDHSIELLRPGGYLQWEEFDPLQVDLHENGQAPNLAKLVEKLETRVPGSWVSNLPATLQRYNMNIIAVDRKREVPWHHKTVTHLCCMVFEEYASMFLDKAGPPGSGDEMRALVSAAYEEAQRGAYASHLFQTVVAQKTK</sequence>
<feature type="domain" description="Methyltransferase type 12" evidence="1">
    <location>
        <begin position="47"/>
        <end position="141"/>
    </location>
</feature>
<evidence type="ECO:0000313" key="2">
    <source>
        <dbReference type="EMBL" id="QKX61749.1"/>
    </source>
</evidence>
<keyword evidence="3" id="KW-1185">Reference proteome</keyword>
<protein>
    <recommendedName>
        <fullName evidence="1">Methyltransferase type 12 domain-containing protein</fullName>
    </recommendedName>
</protein>
<organism evidence="2 3">
    <name type="scientific">Talaromyces rugulosus</name>
    <name type="common">Penicillium rugulosum</name>
    <dbReference type="NCBI Taxonomy" id="121627"/>
    <lineage>
        <taxon>Eukaryota</taxon>
        <taxon>Fungi</taxon>
        <taxon>Dikarya</taxon>
        <taxon>Ascomycota</taxon>
        <taxon>Pezizomycotina</taxon>
        <taxon>Eurotiomycetes</taxon>
        <taxon>Eurotiomycetidae</taxon>
        <taxon>Eurotiales</taxon>
        <taxon>Trichocomaceae</taxon>
        <taxon>Talaromyces</taxon>
        <taxon>Talaromyces sect. Islandici</taxon>
    </lineage>
</organism>
<dbReference type="CDD" id="cd02440">
    <property type="entry name" value="AdoMet_MTases"/>
    <property type="match status" value="1"/>
</dbReference>
<dbReference type="AlphaFoldDB" id="A0A7H8R5U2"/>
<dbReference type="Pfam" id="PF08242">
    <property type="entry name" value="Methyltransf_12"/>
    <property type="match status" value="1"/>
</dbReference>
<dbReference type="Proteomes" id="UP000509510">
    <property type="component" value="Chromosome V"/>
</dbReference>
<dbReference type="InterPro" id="IPR029063">
    <property type="entry name" value="SAM-dependent_MTases_sf"/>
</dbReference>
<proteinExistence type="predicted"/>
<reference evidence="3" key="1">
    <citation type="submission" date="2020-06" db="EMBL/GenBank/DDBJ databases">
        <title>A chromosome-scale genome assembly of Talaromyces rugulosus W13939.</title>
        <authorList>
            <person name="Wang B."/>
            <person name="Guo L."/>
            <person name="Ye K."/>
            <person name="Wang L."/>
        </authorList>
    </citation>
    <scope>NUCLEOTIDE SEQUENCE [LARGE SCALE GENOMIC DNA]</scope>
    <source>
        <strain evidence="3">W13939</strain>
    </source>
</reference>